<gene>
    <name evidence="2" type="ORF">HSBAA_32410</name>
</gene>
<dbReference type="InterPro" id="IPR001765">
    <property type="entry name" value="Carbonic_anhydrase"/>
</dbReference>
<proteinExistence type="inferred from homology"/>
<comment type="similarity">
    <text evidence="1">Belongs to the beta-class carbonic anhydrase family.</text>
</comment>
<reference evidence="2 3" key="1">
    <citation type="journal article" date="2019" name="Microbiol. Resour. Announc.">
        <title>Complete Genome Sequence of Halomonas sulfidaeris Strain Esulfide1 Isolated from a Metal Sulfide Rock at a Depth of 2,200 Meters, Obtained Using Nanopore Sequencing.</title>
        <authorList>
            <person name="Saito M."/>
            <person name="Nishigata A."/>
            <person name="Galipon J."/>
            <person name="Arakawa K."/>
        </authorList>
    </citation>
    <scope>NUCLEOTIDE SEQUENCE [LARGE SCALE GENOMIC DNA]</scope>
    <source>
        <strain evidence="2 3">ATCC BAA-803</strain>
    </source>
</reference>
<evidence type="ECO:0000256" key="1">
    <source>
        <dbReference type="ARBA" id="ARBA00006217"/>
    </source>
</evidence>
<dbReference type="KEGG" id="hsr:HSBAA_32410"/>
<name>A0A455U7K6_9GAMM</name>
<dbReference type="EMBL" id="AP019514">
    <property type="protein sequence ID" value="BBI61935.1"/>
    <property type="molecule type" value="Genomic_DNA"/>
</dbReference>
<dbReference type="Pfam" id="PF00484">
    <property type="entry name" value="Pro_CA"/>
    <property type="match status" value="1"/>
</dbReference>
<dbReference type="InterPro" id="IPR036874">
    <property type="entry name" value="Carbonic_anhydrase_sf"/>
</dbReference>
<evidence type="ECO:0000313" key="2">
    <source>
        <dbReference type="EMBL" id="BBI61935.1"/>
    </source>
</evidence>
<dbReference type="GO" id="GO:0004089">
    <property type="term" value="F:carbonate dehydratase activity"/>
    <property type="evidence" value="ECO:0007669"/>
    <property type="project" value="InterPro"/>
</dbReference>
<evidence type="ECO:0000313" key="3">
    <source>
        <dbReference type="Proteomes" id="UP000320231"/>
    </source>
</evidence>
<dbReference type="GO" id="GO:0008270">
    <property type="term" value="F:zinc ion binding"/>
    <property type="evidence" value="ECO:0007669"/>
    <property type="project" value="InterPro"/>
</dbReference>
<evidence type="ECO:0008006" key="4">
    <source>
        <dbReference type="Google" id="ProtNLM"/>
    </source>
</evidence>
<dbReference type="SUPFAM" id="SSF53056">
    <property type="entry name" value="beta-carbonic anhydrase, cab"/>
    <property type="match status" value="1"/>
</dbReference>
<accession>A0A455U7K6</accession>
<dbReference type="Gene3D" id="3.40.1050.10">
    <property type="entry name" value="Carbonic anhydrase"/>
    <property type="match status" value="1"/>
</dbReference>
<sequence>MCELNVKAQVNSLCRTKILQRAWQRGQQISVHGWVYGLSDGRVKDLNCTISGLEQVETLYRIDRVQQGD</sequence>
<protein>
    <recommendedName>
        <fullName evidence="4">Carbonic anhydrase</fullName>
    </recommendedName>
</protein>
<dbReference type="Proteomes" id="UP000320231">
    <property type="component" value="Chromosome"/>
</dbReference>
<dbReference type="AlphaFoldDB" id="A0A455U7K6"/>
<organism evidence="2 3">
    <name type="scientific">Vreelandella sulfidaeris</name>
    <dbReference type="NCBI Taxonomy" id="115553"/>
    <lineage>
        <taxon>Bacteria</taxon>
        <taxon>Pseudomonadati</taxon>
        <taxon>Pseudomonadota</taxon>
        <taxon>Gammaproteobacteria</taxon>
        <taxon>Oceanospirillales</taxon>
        <taxon>Halomonadaceae</taxon>
        <taxon>Vreelandella</taxon>
    </lineage>
</organism>